<dbReference type="Proteomes" id="UP000483820">
    <property type="component" value="Chromosome IV"/>
</dbReference>
<dbReference type="KEGG" id="crq:GCK72_014704"/>
<keyword evidence="1" id="KW-0472">Membrane</keyword>
<reference evidence="2 3" key="1">
    <citation type="submission" date="2019-12" db="EMBL/GenBank/DDBJ databases">
        <title>Chromosome-level assembly of the Caenorhabditis remanei genome.</title>
        <authorList>
            <person name="Teterina A.A."/>
            <person name="Willis J.H."/>
            <person name="Phillips P.C."/>
        </authorList>
    </citation>
    <scope>NUCLEOTIDE SEQUENCE [LARGE SCALE GENOMIC DNA]</scope>
    <source>
        <strain evidence="2 3">PX506</strain>
        <tissue evidence="2">Whole organism</tissue>
    </source>
</reference>
<dbReference type="GO" id="GO:0042048">
    <property type="term" value="P:olfactory behavior"/>
    <property type="evidence" value="ECO:0007669"/>
    <property type="project" value="TreeGrafter"/>
</dbReference>
<dbReference type="PANTHER" id="PTHR22943">
    <property type="entry name" value="7-TRANSMEMBRANE DOMAIN RECEPTOR C.ELEGANS"/>
    <property type="match status" value="1"/>
</dbReference>
<dbReference type="InterPro" id="IPR019428">
    <property type="entry name" value="7TM_GPCR_serpentine_rcpt_Str"/>
</dbReference>
<protein>
    <submittedName>
        <fullName evidence="2">Uncharacterized protein</fullName>
    </submittedName>
</protein>
<dbReference type="Pfam" id="PF10326">
    <property type="entry name" value="7TM_GPCR_Str"/>
    <property type="match status" value="1"/>
</dbReference>
<sequence>MILVAVVYGGCGFVGINLTPEKDISIRETMGKAYNVTPEEIHYVAVEYFVRDENDERVLNYLSIGTAIMLNTIFTLTPMILIFIPCIIFYILPIFEIPLGVDANILSISLILYPMIDPIGVLFVIRPYRMFIKKFFRRQVMNCTHKTKNKNDNIVPPVEDFPRFHSIAN</sequence>
<keyword evidence="1" id="KW-0812">Transmembrane</keyword>
<evidence type="ECO:0000313" key="3">
    <source>
        <dbReference type="Proteomes" id="UP000483820"/>
    </source>
</evidence>
<gene>
    <name evidence="2" type="ORF">GCK72_014704</name>
</gene>
<dbReference type="CTD" id="9829201"/>
<dbReference type="GeneID" id="9829201"/>
<feature type="transmembrane region" description="Helical" evidence="1">
    <location>
        <begin position="67"/>
        <end position="92"/>
    </location>
</feature>
<evidence type="ECO:0000313" key="2">
    <source>
        <dbReference type="EMBL" id="KAF1758246.1"/>
    </source>
</evidence>
<dbReference type="SUPFAM" id="SSF81321">
    <property type="entry name" value="Family A G protein-coupled receptor-like"/>
    <property type="match status" value="1"/>
</dbReference>
<accession>A0A6A5GUG7</accession>
<name>A0A6A5GUG7_CAERE</name>
<keyword evidence="1" id="KW-1133">Transmembrane helix</keyword>
<dbReference type="PANTHER" id="PTHR22943:SF60">
    <property type="entry name" value="SEVEN TM RECEPTOR"/>
    <property type="match status" value="1"/>
</dbReference>
<dbReference type="EMBL" id="WUAV01000004">
    <property type="protein sequence ID" value="KAF1758246.1"/>
    <property type="molecule type" value="Genomic_DNA"/>
</dbReference>
<organism evidence="2 3">
    <name type="scientific">Caenorhabditis remanei</name>
    <name type="common">Caenorhabditis vulgaris</name>
    <dbReference type="NCBI Taxonomy" id="31234"/>
    <lineage>
        <taxon>Eukaryota</taxon>
        <taxon>Metazoa</taxon>
        <taxon>Ecdysozoa</taxon>
        <taxon>Nematoda</taxon>
        <taxon>Chromadorea</taxon>
        <taxon>Rhabditida</taxon>
        <taxon>Rhabditina</taxon>
        <taxon>Rhabditomorpha</taxon>
        <taxon>Rhabditoidea</taxon>
        <taxon>Rhabditidae</taxon>
        <taxon>Peloderinae</taxon>
        <taxon>Caenorhabditis</taxon>
    </lineage>
</organism>
<evidence type="ECO:0000256" key="1">
    <source>
        <dbReference type="SAM" id="Phobius"/>
    </source>
</evidence>
<feature type="transmembrane region" description="Helical" evidence="1">
    <location>
        <begin position="104"/>
        <end position="125"/>
    </location>
</feature>
<dbReference type="GO" id="GO:0005886">
    <property type="term" value="C:plasma membrane"/>
    <property type="evidence" value="ECO:0007669"/>
    <property type="project" value="TreeGrafter"/>
</dbReference>
<dbReference type="AlphaFoldDB" id="A0A6A5GUG7"/>
<dbReference type="RefSeq" id="XP_053585189.1">
    <property type="nucleotide sequence ID" value="XM_053730417.1"/>
</dbReference>
<dbReference type="GO" id="GO:0038022">
    <property type="term" value="F:G protein-coupled olfactory receptor activity"/>
    <property type="evidence" value="ECO:0007669"/>
    <property type="project" value="TreeGrafter"/>
</dbReference>
<proteinExistence type="predicted"/>
<comment type="caution">
    <text evidence="2">The sequence shown here is derived from an EMBL/GenBank/DDBJ whole genome shotgun (WGS) entry which is preliminary data.</text>
</comment>